<dbReference type="EMBL" id="KV784361">
    <property type="protein sequence ID" value="OEU13623.1"/>
    <property type="molecule type" value="Genomic_DNA"/>
</dbReference>
<evidence type="ECO:0000313" key="2">
    <source>
        <dbReference type="EMBL" id="OEU13623.1"/>
    </source>
</evidence>
<evidence type="ECO:0000256" key="1">
    <source>
        <dbReference type="SAM" id="MobiDB-lite"/>
    </source>
</evidence>
<evidence type="ECO:0000313" key="3">
    <source>
        <dbReference type="Proteomes" id="UP000095751"/>
    </source>
</evidence>
<accession>A0A1E7F6Z1</accession>
<dbReference type="AlphaFoldDB" id="A0A1E7F6Z1"/>
<feature type="compositionally biased region" description="Basic and acidic residues" evidence="1">
    <location>
        <begin position="189"/>
        <end position="207"/>
    </location>
</feature>
<dbReference type="Proteomes" id="UP000095751">
    <property type="component" value="Unassembled WGS sequence"/>
</dbReference>
<reference evidence="2 3" key="1">
    <citation type="submission" date="2016-09" db="EMBL/GenBank/DDBJ databases">
        <title>Extensive genetic diversity and differential bi-allelic expression allows diatom success in the polar Southern Ocean.</title>
        <authorList>
            <consortium name="DOE Joint Genome Institute"/>
            <person name="Mock T."/>
            <person name="Otillar R.P."/>
            <person name="Strauss J."/>
            <person name="Dupont C."/>
            <person name="Frickenhaus S."/>
            <person name="Maumus F."/>
            <person name="Mcmullan M."/>
            <person name="Sanges R."/>
            <person name="Schmutz J."/>
            <person name="Toseland A."/>
            <person name="Valas R."/>
            <person name="Veluchamy A."/>
            <person name="Ward B.J."/>
            <person name="Allen A."/>
            <person name="Barry K."/>
            <person name="Falciatore A."/>
            <person name="Ferrante M."/>
            <person name="Fortunato A.E."/>
            <person name="Gloeckner G."/>
            <person name="Gruber A."/>
            <person name="Hipkin R."/>
            <person name="Janech M."/>
            <person name="Kroth P."/>
            <person name="Leese F."/>
            <person name="Lindquist E."/>
            <person name="Lyon B.R."/>
            <person name="Martin J."/>
            <person name="Mayer C."/>
            <person name="Parker M."/>
            <person name="Quesneville H."/>
            <person name="Raymond J."/>
            <person name="Uhlig C."/>
            <person name="Valentin K.U."/>
            <person name="Worden A.Z."/>
            <person name="Armbrust E.V."/>
            <person name="Bowler C."/>
            <person name="Green B."/>
            <person name="Moulton V."/>
            <person name="Van Oosterhout C."/>
            <person name="Grigoriev I."/>
        </authorList>
    </citation>
    <scope>NUCLEOTIDE SEQUENCE [LARGE SCALE GENOMIC DNA]</scope>
    <source>
        <strain evidence="2 3">CCMP1102</strain>
    </source>
</reference>
<organism evidence="2 3">
    <name type="scientific">Fragilariopsis cylindrus CCMP1102</name>
    <dbReference type="NCBI Taxonomy" id="635003"/>
    <lineage>
        <taxon>Eukaryota</taxon>
        <taxon>Sar</taxon>
        <taxon>Stramenopiles</taxon>
        <taxon>Ochrophyta</taxon>
        <taxon>Bacillariophyta</taxon>
        <taxon>Bacillariophyceae</taxon>
        <taxon>Bacillariophycidae</taxon>
        <taxon>Bacillariales</taxon>
        <taxon>Bacillariaceae</taxon>
        <taxon>Fragilariopsis</taxon>
    </lineage>
</organism>
<dbReference type="InParanoid" id="A0A1E7F6Z1"/>
<sequence length="256" mass="29260">MMQELAKRATHNKAEWSMWPPPEFARKDDLVKSYFTKIDGLPLDWIKYLSEDFLEKTYEPLLTIFQGHFRDVYQRIVVDAPITVQDDCATECAQGQYRRCLEKSLLWMQSASSDRHLYLPEGMIELVVNVVVSKVRANPVLSQTSNRELDVPLLAAEDLTDGDLRFATATATNGPSSISSNNKRSRTKTQSEKDDDIRFAECTERESKKYRRQPSTTTATNDSDSFTKKLERLLRGDKTTIDDVIVGDTLRNVPEL</sequence>
<feature type="non-terminal residue" evidence="2">
    <location>
        <position position="256"/>
    </location>
</feature>
<feature type="compositionally biased region" description="Polar residues" evidence="1">
    <location>
        <begin position="170"/>
        <end position="182"/>
    </location>
</feature>
<gene>
    <name evidence="2" type="ORF">FRACYDRAFT_269885</name>
</gene>
<feature type="compositionally biased region" description="Polar residues" evidence="1">
    <location>
        <begin position="213"/>
        <end position="224"/>
    </location>
</feature>
<feature type="region of interest" description="Disordered" evidence="1">
    <location>
        <begin position="170"/>
        <end position="226"/>
    </location>
</feature>
<protein>
    <submittedName>
        <fullName evidence="2">Uncharacterized protein</fullName>
    </submittedName>
</protein>
<proteinExistence type="predicted"/>
<name>A0A1E7F6Z1_9STRA</name>
<keyword evidence="3" id="KW-1185">Reference proteome</keyword>
<dbReference type="KEGG" id="fcy:FRACYDRAFT_269885"/>